<gene>
    <name evidence="1" type="ORF">FB474_2505</name>
</gene>
<dbReference type="AlphaFoldDB" id="A0A542ZLP0"/>
<reference evidence="1 2" key="1">
    <citation type="submission" date="2019-06" db="EMBL/GenBank/DDBJ databases">
        <title>Sequencing the genomes of 1000 actinobacteria strains.</title>
        <authorList>
            <person name="Klenk H.-P."/>
        </authorList>
    </citation>
    <scope>NUCLEOTIDE SEQUENCE [LARGE SCALE GENOMIC DNA]</scope>
    <source>
        <strain evidence="1 2">DSM 18082</strain>
    </source>
</reference>
<evidence type="ECO:0000313" key="2">
    <source>
        <dbReference type="Proteomes" id="UP000319514"/>
    </source>
</evidence>
<keyword evidence="2" id="KW-1185">Reference proteome</keyword>
<accession>A0A542ZLP0</accession>
<protein>
    <submittedName>
        <fullName evidence="1">Uncharacterized protein DUF3237</fullName>
    </submittedName>
</protein>
<name>A0A542ZLP0_9MICO</name>
<dbReference type="Proteomes" id="UP000319514">
    <property type="component" value="Unassembled WGS sequence"/>
</dbReference>
<organism evidence="1 2">
    <name type="scientific">Oryzihumus leptocrescens</name>
    <dbReference type="NCBI Taxonomy" id="297536"/>
    <lineage>
        <taxon>Bacteria</taxon>
        <taxon>Bacillati</taxon>
        <taxon>Actinomycetota</taxon>
        <taxon>Actinomycetes</taxon>
        <taxon>Micrococcales</taxon>
        <taxon>Intrasporangiaceae</taxon>
        <taxon>Oryzihumus</taxon>
    </lineage>
</organism>
<dbReference type="Gene3D" id="2.40.160.20">
    <property type="match status" value="1"/>
</dbReference>
<dbReference type="OrthoDB" id="3823317at2"/>
<comment type="caution">
    <text evidence="1">The sequence shown here is derived from an EMBL/GenBank/DDBJ whole genome shotgun (WGS) entry which is preliminary data.</text>
</comment>
<sequence>MRLDHLFDATWHYDLLQEVGSTDGGDGQVYGQGTGILSGRVNGTARWSNYPRLRGGYAFPEARGTVDVADGGFVLFSLTGMSSVTDGRGVHVMLFRTDDERYQWLNTVIAVGEGSVDRADGVLAMRYYACVVDHLPSLDAARAMT</sequence>
<proteinExistence type="predicted"/>
<dbReference type="RefSeq" id="WP_141788925.1">
    <property type="nucleotide sequence ID" value="NZ_BAAAKX010000001.1"/>
</dbReference>
<evidence type="ECO:0000313" key="1">
    <source>
        <dbReference type="EMBL" id="TQL61100.1"/>
    </source>
</evidence>
<dbReference type="EMBL" id="VFOQ01000001">
    <property type="protein sequence ID" value="TQL61100.1"/>
    <property type="molecule type" value="Genomic_DNA"/>
</dbReference>